<accession>A0A383D4P3</accession>
<gene>
    <name evidence="3" type="ORF">METZ01_LOCUS492215</name>
</gene>
<organism evidence="3">
    <name type="scientific">marine metagenome</name>
    <dbReference type="NCBI Taxonomy" id="408172"/>
    <lineage>
        <taxon>unclassified sequences</taxon>
        <taxon>metagenomes</taxon>
        <taxon>ecological metagenomes</taxon>
    </lineage>
</organism>
<proteinExistence type="predicted"/>
<dbReference type="InterPro" id="IPR008302">
    <property type="entry name" value="NamZ"/>
</dbReference>
<dbReference type="Gene3D" id="3.90.1150.140">
    <property type="match status" value="1"/>
</dbReference>
<feature type="domain" description="Peptidoglycan beta-N-acetylmuramidase NamZ C-terminal" evidence="2">
    <location>
        <begin position="80"/>
        <end position="234"/>
    </location>
</feature>
<feature type="non-terminal residue" evidence="3">
    <location>
        <position position="1"/>
    </location>
</feature>
<dbReference type="InterPro" id="IPR048503">
    <property type="entry name" value="NamZ_C"/>
</dbReference>
<dbReference type="PANTHER" id="PTHR42915:SF1">
    <property type="entry name" value="PEPTIDOGLYCAN BETA-N-ACETYLMURAMIDASE NAMZ"/>
    <property type="match status" value="1"/>
</dbReference>
<feature type="domain" description="Peptidoglycan beta-N-acetylmuramidase NamZ N-terminal" evidence="1">
    <location>
        <begin position="1"/>
        <end position="75"/>
    </location>
</feature>
<dbReference type="AlphaFoldDB" id="A0A383D4P3"/>
<evidence type="ECO:0000313" key="3">
    <source>
        <dbReference type="EMBL" id="SVE39361.1"/>
    </source>
</evidence>
<evidence type="ECO:0000259" key="1">
    <source>
        <dbReference type="Pfam" id="PF07075"/>
    </source>
</evidence>
<evidence type="ECO:0008006" key="4">
    <source>
        <dbReference type="Google" id="ProtNLM"/>
    </source>
</evidence>
<sequence length="235" mass="26552">VEGNLLESACASFVGLFPIPIRYGLTIGELAHLFNVEFEIGADLHVVNLDGWHRSMRWHDTGLPWVAPSPNMPSLETAAVYPGMCFFEGTNVSEGRGTTRPFEQVGAPFVDGFAVAEALEARQIPGAGWRPVSFRPAFSKHIDHVCRGVQLHVMDEEAFEPVRAGFEALSTIRRLSSDFEWRAKHEGIHNFDKLAGSDRVRQAIDDGIDVVDLMEEWARERRPFEDIRQRFLRYD</sequence>
<name>A0A383D4P3_9ZZZZ</name>
<evidence type="ECO:0000259" key="2">
    <source>
        <dbReference type="Pfam" id="PF20732"/>
    </source>
</evidence>
<dbReference type="PANTHER" id="PTHR42915">
    <property type="entry name" value="HYPOTHETICAL 460 KDA PROTEIN IN FEUA-SIGW INTERGENIC REGION [PRECURSOR]"/>
    <property type="match status" value="1"/>
</dbReference>
<reference evidence="3" key="1">
    <citation type="submission" date="2018-05" db="EMBL/GenBank/DDBJ databases">
        <authorList>
            <person name="Lanie J.A."/>
            <person name="Ng W.-L."/>
            <person name="Kazmierczak K.M."/>
            <person name="Andrzejewski T.M."/>
            <person name="Davidsen T.M."/>
            <person name="Wayne K.J."/>
            <person name="Tettelin H."/>
            <person name="Glass J.I."/>
            <person name="Rusch D."/>
            <person name="Podicherti R."/>
            <person name="Tsui H.-C.T."/>
            <person name="Winkler M.E."/>
        </authorList>
    </citation>
    <scope>NUCLEOTIDE SEQUENCE</scope>
</reference>
<dbReference type="EMBL" id="UINC01214230">
    <property type="protein sequence ID" value="SVE39361.1"/>
    <property type="molecule type" value="Genomic_DNA"/>
</dbReference>
<dbReference type="GO" id="GO:0033922">
    <property type="term" value="F:peptidoglycan beta-N-acetylmuramidase activity"/>
    <property type="evidence" value="ECO:0007669"/>
    <property type="project" value="InterPro"/>
</dbReference>
<dbReference type="Pfam" id="PF20732">
    <property type="entry name" value="NamZ_C"/>
    <property type="match status" value="1"/>
</dbReference>
<dbReference type="InterPro" id="IPR048502">
    <property type="entry name" value="NamZ_N"/>
</dbReference>
<dbReference type="Pfam" id="PF07075">
    <property type="entry name" value="NamZ_N"/>
    <property type="match status" value="1"/>
</dbReference>
<protein>
    <recommendedName>
        <fullName evidence="4">DUF1343 domain-containing protein</fullName>
    </recommendedName>
</protein>